<comment type="caution">
    <text evidence="2">The sequence shown here is derived from an EMBL/GenBank/DDBJ whole genome shotgun (WGS) entry which is preliminary data.</text>
</comment>
<feature type="compositionally biased region" description="Acidic residues" evidence="1">
    <location>
        <begin position="15"/>
        <end position="28"/>
    </location>
</feature>
<accession>A0ABQ9J888</accession>
<feature type="compositionally biased region" description="Acidic residues" evidence="1">
    <location>
        <begin position="50"/>
        <end position="61"/>
    </location>
</feature>
<keyword evidence="3" id="KW-1185">Reference proteome</keyword>
<evidence type="ECO:0000313" key="3">
    <source>
        <dbReference type="Proteomes" id="UP001162164"/>
    </source>
</evidence>
<feature type="compositionally biased region" description="Basic residues" evidence="1">
    <location>
        <begin position="1"/>
        <end position="10"/>
    </location>
</feature>
<organism evidence="2 3">
    <name type="scientific">Molorchus minor</name>
    <dbReference type="NCBI Taxonomy" id="1323400"/>
    <lineage>
        <taxon>Eukaryota</taxon>
        <taxon>Metazoa</taxon>
        <taxon>Ecdysozoa</taxon>
        <taxon>Arthropoda</taxon>
        <taxon>Hexapoda</taxon>
        <taxon>Insecta</taxon>
        <taxon>Pterygota</taxon>
        <taxon>Neoptera</taxon>
        <taxon>Endopterygota</taxon>
        <taxon>Coleoptera</taxon>
        <taxon>Polyphaga</taxon>
        <taxon>Cucujiformia</taxon>
        <taxon>Chrysomeloidea</taxon>
        <taxon>Cerambycidae</taxon>
        <taxon>Lamiinae</taxon>
        <taxon>Monochamini</taxon>
        <taxon>Molorchus</taxon>
    </lineage>
</organism>
<feature type="region of interest" description="Disordered" evidence="1">
    <location>
        <begin position="216"/>
        <end position="263"/>
    </location>
</feature>
<feature type="region of interest" description="Disordered" evidence="1">
    <location>
        <begin position="155"/>
        <end position="204"/>
    </location>
</feature>
<protein>
    <submittedName>
        <fullName evidence="2">Uncharacterized protein</fullName>
    </submittedName>
</protein>
<proteinExistence type="predicted"/>
<dbReference type="EMBL" id="JAPWTJ010001006">
    <property type="protein sequence ID" value="KAJ8974376.1"/>
    <property type="molecule type" value="Genomic_DNA"/>
</dbReference>
<feature type="region of interest" description="Disordered" evidence="1">
    <location>
        <begin position="1"/>
        <end position="74"/>
    </location>
</feature>
<evidence type="ECO:0000313" key="2">
    <source>
        <dbReference type="EMBL" id="KAJ8974376.1"/>
    </source>
</evidence>
<gene>
    <name evidence="2" type="ORF">NQ317_001528</name>
</gene>
<feature type="compositionally biased region" description="Basic residues" evidence="1">
    <location>
        <begin position="156"/>
        <end position="165"/>
    </location>
</feature>
<name>A0ABQ9J888_9CUCU</name>
<reference evidence="2" key="1">
    <citation type="journal article" date="2023" name="Insect Mol. Biol.">
        <title>Genome sequencing provides insights into the evolution of gene families encoding plant cell wall-degrading enzymes in longhorned beetles.</title>
        <authorList>
            <person name="Shin N.R."/>
            <person name="Okamura Y."/>
            <person name="Kirsch R."/>
            <person name="Pauchet Y."/>
        </authorList>
    </citation>
    <scope>NUCLEOTIDE SEQUENCE</scope>
    <source>
        <strain evidence="2">MMC_N1</strain>
    </source>
</reference>
<feature type="compositionally biased region" description="Basic and acidic residues" evidence="1">
    <location>
        <begin position="180"/>
        <end position="196"/>
    </location>
</feature>
<evidence type="ECO:0000256" key="1">
    <source>
        <dbReference type="SAM" id="MobiDB-lite"/>
    </source>
</evidence>
<sequence length="312" mass="35948">MVRKRSRTSRKYYESEDNDSDSDFELDDLPTGPTQKKYSLRQRKRPLFTEDFDYDDDGEEIEPPKPPSDDEDFEVENELAVDEAPDSEYIDRTTYINHYEPEADEIPEEGLIDFEDMIRADIVVNKNRIDYDNIIQKTEIKVQPIQQIEPVAALTKSKRGRKPKVRPAGEIDSSLLEPETEVKEQEYDDKDDRDYNPEDDLDDGLIDCAKMVQTELTEGKEENTESNNLIHKEGVKNGQSVVKLDENEDKNIPTKEVPHINGNISADQTVEVEKKLMEITTEETKEKSGEIDDDDVVVIVEEKKCEVIVLDD</sequence>
<dbReference type="Proteomes" id="UP001162164">
    <property type="component" value="Unassembled WGS sequence"/>
</dbReference>
<feature type="compositionally biased region" description="Basic and acidic residues" evidence="1">
    <location>
        <begin position="243"/>
        <end position="258"/>
    </location>
</feature>